<proteinExistence type="predicted"/>
<dbReference type="Proteomes" id="UP000199406">
    <property type="component" value="Unassembled WGS sequence"/>
</dbReference>
<dbReference type="Gene3D" id="3.30.70.100">
    <property type="match status" value="1"/>
</dbReference>
<evidence type="ECO:0000259" key="1">
    <source>
        <dbReference type="PROSITE" id="PS51725"/>
    </source>
</evidence>
<keyword evidence="2" id="KW-0560">Oxidoreductase</keyword>
<dbReference type="InterPro" id="IPR007138">
    <property type="entry name" value="ABM_dom"/>
</dbReference>
<keyword evidence="2" id="KW-0503">Monooxygenase</keyword>
<dbReference type="Pfam" id="PF03992">
    <property type="entry name" value="ABM"/>
    <property type="match status" value="1"/>
</dbReference>
<organism evidence="2 3">
    <name type="scientific">Blastococcus aurantiacus</name>
    <dbReference type="NCBI Taxonomy" id="1550231"/>
    <lineage>
        <taxon>Bacteria</taxon>
        <taxon>Bacillati</taxon>
        <taxon>Actinomycetota</taxon>
        <taxon>Actinomycetes</taxon>
        <taxon>Geodermatophilales</taxon>
        <taxon>Geodermatophilaceae</taxon>
        <taxon>Blastococcus</taxon>
    </lineage>
</organism>
<dbReference type="InterPro" id="IPR011008">
    <property type="entry name" value="Dimeric_a/b-barrel"/>
</dbReference>
<dbReference type="STRING" id="1550231.SAMN05660662_1795"/>
<dbReference type="PROSITE" id="PS51725">
    <property type="entry name" value="ABM"/>
    <property type="match status" value="1"/>
</dbReference>
<evidence type="ECO:0000313" key="3">
    <source>
        <dbReference type="Proteomes" id="UP000199406"/>
    </source>
</evidence>
<reference evidence="3" key="1">
    <citation type="submission" date="2016-10" db="EMBL/GenBank/DDBJ databases">
        <authorList>
            <person name="Varghese N."/>
            <person name="Submissions S."/>
        </authorList>
    </citation>
    <scope>NUCLEOTIDE SEQUENCE [LARGE SCALE GENOMIC DNA]</scope>
    <source>
        <strain evidence="3">DSM 44268</strain>
    </source>
</reference>
<dbReference type="PANTHER" id="PTHR34474">
    <property type="entry name" value="SIGNAL TRANSDUCTION PROTEIN TRAP"/>
    <property type="match status" value="1"/>
</dbReference>
<dbReference type="GO" id="GO:0004497">
    <property type="term" value="F:monooxygenase activity"/>
    <property type="evidence" value="ECO:0007669"/>
    <property type="project" value="UniProtKB-KW"/>
</dbReference>
<dbReference type="SUPFAM" id="SSF54909">
    <property type="entry name" value="Dimeric alpha+beta barrel"/>
    <property type="match status" value="1"/>
</dbReference>
<evidence type="ECO:0000313" key="2">
    <source>
        <dbReference type="EMBL" id="SDF34897.1"/>
    </source>
</evidence>
<sequence length="112" mass="12679">MSVVKINAITVPKDKQDRFEERFRGRAGAVESTPGFEWFELLRPLEGTDQYLVYTRWSSHEAYEAWQSSQDFDRAHDGGGDTLASAAPHSAHVWTYEVLEYAGPTANQENQA</sequence>
<dbReference type="InterPro" id="IPR050404">
    <property type="entry name" value="Heme-degrading_MO"/>
</dbReference>
<dbReference type="OrthoDB" id="5518003at2"/>
<dbReference type="RefSeq" id="WP_091764908.1">
    <property type="nucleotide sequence ID" value="NZ_FNBT01000003.1"/>
</dbReference>
<dbReference type="AlphaFoldDB" id="A0A1G7KCK0"/>
<feature type="domain" description="ABM" evidence="1">
    <location>
        <begin position="3"/>
        <end position="93"/>
    </location>
</feature>
<name>A0A1G7KCK0_9ACTN</name>
<gene>
    <name evidence="2" type="ORF">SAMN05660662_1795</name>
</gene>
<protein>
    <submittedName>
        <fullName evidence="2">Heme-degrading monooxygenase HmoA</fullName>
    </submittedName>
</protein>
<accession>A0A1G7KCK0</accession>
<keyword evidence="3" id="KW-1185">Reference proteome</keyword>
<dbReference type="EMBL" id="FNBT01000003">
    <property type="protein sequence ID" value="SDF34897.1"/>
    <property type="molecule type" value="Genomic_DNA"/>
</dbReference>
<dbReference type="PANTHER" id="PTHR34474:SF2">
    <property type="entry name" value="SIGNAL TRANSDUCTION PROTEIN TRAP"/>
    <property type="match status" value="1"/>
</dbReference>